<dbReference type="InterPro" id="IPR036890">
    <property type="entry name" value="HATPase_C_sf"/>
</dbReference>
<dbReference type="Pfam" id="PF00512">
    <property type="entry name" value="HisKA"/>
    <property type="match status" value="1"/>
</dbReference>
<dbReference type="GO" id="GO:0007234">
    <property type="term" value="P:osmosensory signaling via phosphorelay pathway"/>
    <property type="evidence" value="ECO:0007669"/>
    <property type="project" value="TreeGrafter"/>
</dbReference>
<dbReference type="EMBL" id="BOQP01000006">
    <property type="protein sequence ID" value="GIM68810.1"/>
    <property type="molecule type" value="Genomic_DNA"/>
</dbReference>
<dbReference type="GO" id="GO:0000156">
    <property type="term" value="F:phosphorelay response regulator activity"/>
    <property type="evidence" value="ECO:0007669"/>
    <property type="project" value="TreeGrafter"/>
</dbReference>
<dbReference type="PANTHER" id="PTHR42878:SF15">
    <property type="entry name" value="BACTERIOPHYTOCHROME"/>
    <property type="match status" value="1"/>
</dbReference>
<name>A0A919SBL5_9ACTN</name>
<protein>
    <recommendedName>
        <fullName evidence="13">Sensor-like histidine kinase SenX3</fullName>
        <ecNumber evidence="4">2.7.13.3</ecNumber>
    </recommendedName>
</protein>
<dbReference type="Gene3D" id="3.30.565.10">
    <property type="entry name" value="Histidine kinase-like ATPase, C-terminal domain"/>
    <property type="match status" value="1"/>
</dbReference>
<evidence type="ECO:0000256" key="2">
    <source>
        <dbReference type="ARBA" id="ARBA00004236"/>
    </source>
</evidence>
<dbReference type="PANTHER" id="PTHR42878">
    <property type="entry name" value="TWO-COMPONENT HISTIDINE KINASE"/>
    <property type="match status" value="1"/>
</dbReference>
<evidence type="ECO:0000259" key="15">
    <source>
        <dbReference type="PROSITE" id="PS50109"/>
    </source>
</evidence>
<feature type="domain" description="Phytochrome chromophore attachment site" evidence="14">
    <location>
        <begin position="157"/>
        <end position="316"/>
    </location>
</feature>
<dbReference type="GO" id="GO:0009881">
    <property type="term" value="F:photoreceptor activity"/>
    <property type="evidence" value="ECO:0007669"/>
    <property type="project" value="UniProtKB-KW"/>
</dbReference>
<comment type="similarity">
    <text evidence="3">In the N-terminal section; belongs to the phytochrome family.</text>
</comment>
<dbReference type="InterPro" id="IPR029016">
    <property type="entry name" value="GAF-like_dom_sf"/>
</dbReference>
<dbReference type="GO" id="GO:0006355">
    <property type="term" value="P:regulation of DNA-templated transcription"/>
    <property type="evidence" value="ECO:0007669"/>
    <property type="project" value="InterPro"/>
</dbReference>
<dbReference type="InterPro" id="IPR043150">
    <property type="entry name" value="Phytochrome_PHY_sf"/>
</dbReference>
<dbReference type="GO" id="GO:0005886">
    <property type="term" value="C:plasma membrane"/>
    <property type="evidence" value="ECO:0007669"/>
    <property type="project" value="UniProtKB-SubCell"/>
</dbReference>
<dbReference type="Pfam" id="PF01590">
    <property type="entry name" value="GAF"/>
    <property type="match status" value="1"/>
</dbReference>
<accession>A0A919SBL5</accession>
<dbReference type="AlphaFoldDB" id="A0A919SBL5"/>
<comment type="caution">
    <text evidence="16">The sequence shown here is derived from an EMBL/GenBank/DDBJ whole genome shotgun (WGS) entry which is preliminary data.</text>
</comment>
<dbReference type="RefSeq" id="WP_212996210.1">
    <property type="nucleotide sequence ID" value="NZ_BAAATW010000001.1"/>
</dbReference>
<dbReference type="InterPro" id="IPR050351">
    <property type="entry name" value="BphY/WalK/GraS-like"/>
</dbReference>
<dbReference type="SMART" id="SM00388">
    <property type="entry name" value="HisKA"/>
    <property type="match status" value="1"/>
</dbReference>
<organism evidence="16 17">
    <name type="scientific">Winogradskya consettensis</name>
    <dbReference type="NCBI Taxonomy" id="113560"/>
    <lineage>
        <taxon>Bacteria</taxon>
        <taxon>Bacillati</taxon>
        <taxon>Actinomycetota</taxon>
        <taxon>Actinomycetes</taxon>
        <taxon>Micromonosporales</taxon>
        <taxon>Micromonosporaceae</taxon>
        <taxon>Winogradskya</taxon>
    </lineage>
</organism>
<dbReference type="SUPFAM" id="SSF47384">
    <property type="entry name" value="Homodimeric domain of signal transducing histidine kinase"/>
    <property type="match status" value="1"/>
</dbReference>
<dbReference type="GO" id="GO:0000155">
    <property type="term" value="F:phosphorelay sensor kinase activity"/>
    <property type="evidence" value="ECO:0007669"/>
    <property type="project" value="InterPro"/>
</dbReference>
<feature type="domain" description="Histidine kinase" evidence="15">
    <location>
        <begin position="538"/>
        <end position="749"/>
    </location>
</feature>
<dbReference type="InterPro" id="IPR013515">
    <property type="entry name" value="Phytochrome_cen-reg"/>
</dbReference>
<evidence type="ECO:0000256" key="12">
    <source>
        <dbReference type="ARBA" id="ARBA00023170"/>
    </source>
</evidence>
<dbReference type="SMART" id="SM00387">
    <property type="entry name" value="HATPase_c"/>
    <property type="match status" value="1"/>
</dbReference>
<evidence type="ECO:0000256" key="11">
    <source>
        <dbReference type="ARBA" id="ARBA00023012"/>
    </source>
</evidence>
<dbReference type="Pfam" id="PF00360">
    <property type="entry name" value="PHY"/>
    <property type="match status" value="1"/>
</dbReference>
<dbReference type="Gene3D" id="1.10.287.130">
    <property type="match status" value="1"/>
</dbReference>
<evidence type="ECO:0000256" key="8">
    <source>
        <dbReference type="ARBA" id="ARBA00022679"/>
    </source>
</evidence>
<proteinExistence type="inferred from homology"/>
<evidence type="ECO:0000256" key="4">
    <source>
        <dbReference type="ARBA" id="ARBA00012438"/>
    </source>
</evidence>
<dbReference type="InterPro" id="IPR003661">
    <property type="entry name" value="HisK_dim/P_dom"/>
</dbReference>
<dbReference type="InterPro" id="IPR003594">
    <property type="entry name" value="HATPase_dom"/>
</dbReference>
<evidence type="ECO:0000313" key="17">
    <source>
        <dbReference type="Proteomes" id="UP000680865"/>
    </source>
</evidence>
<dbReference type="SUPFAM" id="SSF55781">
    <property type="entry name" value="GAF domain-like"/>
    <property type="match status" value="2"/>
</dbReference>
<dbReference type="SUPFAM" id="SSF55785">
    <property type="entry name" value="PYP-like sensor domain (PAS domain)"/>
    <property type="match status" value="1"/>
</dbReference>
<dbReference type="PROSITE" id="PS50046">
    <property type="entry name" value="PHYTOCHROME_2"/>
    <property type="match status" value="1"/>
</dbReference>
<evidence type="ECO:0000256" key="5">
    <source>
        <dbReference type="ARBA" id="ARBA00022543"/>
    </source>
</evidence>
<evidence type="ECO:0000256" key="10">
    <source>
        <dbReference type="ARBA" id="ARBA00022991"/>
    </source>
</evidence>
<keyword evidence="9 16" id="KW-0418">Kinase</keyword>
<keyword evidence="10" id="KW-0157">Chromophore</keyword>
<evidence type="ECO:0000256" key="6">
    <source>
        <dbReference type="ARBA" id="ARBA00022553"/>
    </source>
</evidence>
<dbReference type="InterPro" id="IPR004358">
    <property type="entry name" value="Sig_transdc_His_kin-like_C"/>
</dbReference>
<dbReference type="InterPro" id="IPR036097">
    <property type="entry name" value="HisK_dim/P_sf"/>
</dbReference>
<dbReference type="GO" id="GO:0009584">
    <property type="term" value="P:detection of visible light"/>
    <property type="evidence" value="ECO:0007669"/>
    <property type="project" value="InterPro"/>
</dbReference>
<dbReference type="SMART" id="SM00065">
    <property type="entry name" value="GAF"/>
    <property type="match status" value="1"/>
</dbReference>
<dbReference type="InterPro" id="IPR016132">
    <property type="entry name" value="Phyto_chromo_attachment"/>
</dbReference>
<keyword evidence="11" id="KW-0902">Two-component regulatory system</keyword>
<evidence type="ECO:0000256" key="1">
    <source>
        <dbReference type="ARBA" id="ARBA00000085"/>
    </source>
</evidence>
<dbReference type="SUPFAM" id="SSF55874">
    <property type="entry name" value="ATPase domain of HSP90 chaperone/DNA topoisomerase II/histidine kinase"/>
    <property type="match status" value="1"/>
</dbReference>
<dbReference type="InterPro" id="IPR013654">
    <property type="entry name" value="PAS_2"/>
</dbReference>
<evidence type="ECO:0000313" key="16">
    <source>
        <dbReference type="EMBL" id="GIM68810.1"/>
    </source>
</evidence>
<dbReference type="PROSITE" id="PS50109">
    <property type="entry name" value="HIS_KIN"/>
    <property type="match status" value="1"/>
</dbReference>
<dbReference type="Gene3D" id="3.30.450.20">
    <property type="entry name" value="PAS domain"/>
    <property type="match status" value="1"/>
</dbReference>
<sequence>MTGEGWLSDRATAAELETGTTFDLAECVREPIHRLGGVQSYGALVALEGDRVVVASANAAGMLGVGSLVGAPVGLLLSTEQVGALTGLADADTGQTAMMPIELATGDGPRRFDVTVHRSDGMLVLEFEPPAREPANEFMAFYAPIRAALVRLQRAVTVTEACQAAVQEIRAITGYDRVVAYRFESADGPGEVIAEEVVGDWEPWRGLWFPATDIPPQARLLYERNWIRVIADVEDTTAQLVPPVLPGSGEPLDLSLSVLRTVSPFHLEYLRNIGVTSSMSVSLLAGGRLWGLIACHGRGVQPLSPQLRAACEFFGVALSLHLAALRERDDTAARERSRTVIARLMERVAADLPTGWASGPGGLEQVVENDAVVVRTNGRTIVHGTDPGPEAITALLAELPELAAGQLWHSDRLAEEVPALAAFSGVLDGALVLPLSATGDCIIWVRRERTVQRRWAIDPSAPVVLGPHGTRLTPRGSTAVFLASVRGRSVPWSPTDLAMVAELGRAIMEIAVAHARQLAVLNAELSRSNVDLDSFAHAAAHDLKEPLRGIANTATFIAEDAADTLDPQTTQRLESIQRLAVRMDELLNALLYYSRLGRTDLRREPVNLRAATLRALEVAGPRLEAAEVEVELPDPAAMLAADPVLFDEILVNLLVNAAKYAHPTGPRRVSVFAEPAGTLNVRDNGVGMPPHLREQAFQLFRRLHPKSAPRDGSGAGLAIVRRIVERHGGQVWAEDAPGGGTTMRATFPS</sequence>
<dbReference type="EC" id="2.7.13.3" evidence="4"/>
<dbReference type="PRINTS" id="PR00344">
    <property type="entry name" value="BCTRLSENSOR"/>
</dbReference>
<dbReference type="Pfam" id="PF02518">
    <property type="entry name" value="HATPase_c"/>
    <property type="match status" value="1"/>
</dbReference>
<evidence type="ECO:0000256" key="7">
    <source>
        <dbReference type="ARBA" id="ARBA00022606"/>
    </source>
</evidence>
<evidence type="ECO:0000256" key="3">
    <source>
        <dbReference type="ARBA" id="ARBA00006402"/>
    </source>
</evidence>
<gene>
    <name evidence="16" type="ORF">Aco04nite_12370</name>
</gene>
<keyword evidence="17" id="KW-1185">Reference proteome</keyword>
<dbReference type="InterPro" id="IPR035965">
    <property type="entry name" value="PAS-like_dom_sf"/>
</dbReference>
<keyword evidence="12" id="KW-0675">Receptor</keyword>
<dbReference type="Gene3D" id="3.30.450.40">
    <property type="match status" value="1"/>
</dbReference>
<comment type="catalytic activity">
    <reaction evidence="1">
        <text>ATP + protein L-histidine = ADP + protein N-phospho-L-histidine.</text>
        <dbReference type="EC" id="2.7.13.3"/>
    </reaction>
</comment>
<dbReference type="InterPro" id="IPR003018">
    <property type="entry name" value="GAF"/>
</dbReference>
<evidence type="ECO:0000256" key="13">
    <source>
        <dbReference type="ARBA" id="ARBA00039401"/>
    </source>
</evidence>
<comment type="subcellular location">
    <subcellularLocation>
        <location evidence="2">Cell membrane</location>
    </subcellularLocation>
</comment>
<keyword evidence="8" id="KW-0808">Transferase</keyword>
<reference evidence="16" key="1">
    <citation type="submission" date="2021-03" db="EMBL/GenBank/DDBJ databases">
        <title>Whole genome shotgun sequence of Actinoplanes consettensis NBRC 14913.</title>
        <authorList>
            <person name="Komaki H."/>
            <person name="Tamura T."/>
        </authorList>
    </citation>
    <scope>NUCLEOTIDE SEQUENCE</scope>
    <source>
        <strain evidence="16">NBRC 14913</strain>
    </source>
</reference>
<dbReference type="InterPro" id="IPR005467">
    <property type="entry name" value="His_kinase_dom"/>
</dbReference>
<dbReference type="CDD" id="cd00082">
    <property type="entry name" value="HisKA"/>
    <property type="match status" value="1"/>
</dbReference>
<dbReference type="Proteomes" id="UP000680865">
    <property type="component" value="Unassembled WGS sequence"/>
</dbReference>
<evidence type="ECO:0000256" key="9">
    <source>
        <dbReference type="ARBA" id="ARBA00022777"/>
    </source>
</evidence>
<keyword evidence="6" id="KW-0597">Phosphoprotein</keyword>
<dbReference type="Pfam" id="PF08446">
    <property type="entry name" value="PAS_2"/>
    <property type="match status" value="1"/>
</dbReference>
<dbReference type="Gene3D" id="3.30.450.270">
    <property type="match status" value="1"/>
</dbReference>
<evidence type="ECO:0000259" key="14">
    <source>
        <dbReference type="PROSITE" id="PS50046"/>
    </source>
</evidence>
<keyword evidence="7" id="KW-0716">Sensory transduction</keyword>
<dbReference type="GO" id="GO:0030295">
    <property type="term" value="F:protein kinase activator activity"/>
    <property type="evidence" value="ECO:0007669"/>
    <property type="project" value="TreeGrafter"/>
</dbReference>
<keyword evidence="5" id="KW-0600">Photoreceptor protein</keyword>